<evidence type="ECO:0000313" key="4">
    <source>
        <dbReference type="Proteomes" id="UP000234323"/>
    </source>
</evidence>
<dbReference type="Proteomes" id="UP000232688">
    <property type="component" value="Unassembled WGS sequence"/>
</dbReference>
<dbReference type="SUPFAM" id="SSF58100">
    <property type="entry name" value="Bacterial hemolysins"/>
    <property type="match status" value="1"/>
</dbReference>
<reference evidence="1 3" key="3">
    <citation type="submission" date="2017-10" db="EMBL/GenBank/DDBJ databases">
        <title>Genome analyses suggest a sexual origin of heterokaryosis in a supposedly ancient asexual fungus.</title>
        <authorList>
            <person name="Corradi N."/>
            <person name="Sedzielewska K."/>
            <person name="Noel J."/>
            <person name="Charron P."/>
            <person name="Farinelli L."/>
            <person name="Marton T."/>
            <person name="Kruger M."/>
            <person name="Pelin A."/>
            <person name="Brachmann A."/>
            <person name="Corradi N."/>
        </authorList>
    </citation>
    <scope>NUCLEOTIDE SEQUENCE [LARGE SCALE GENOMIC DNA]</scope>
    <source>
        <strain evidence="1 3">A1</strain>
    </source>
</reference>
<comment type="caution">
    <text evidence="2">The sequence shown here is derived from an EMBL/GenBank/DDBJ whole genome shotgun (WGS) entry which is preliminary data.</text>
</comment>
<dbReference type="OrthoDB" id="2353790at2759"/>
<dbReference type="EMBL" id="LLXI01000839">
    <property type="protein sequence ID" value="PKY50203.1"/>
    <property type="molecule type" value="Genomic_DNA"/>
</dbReference>
<accession>A0A2I1GU77</accession>
<reference evidence="2 4" key="1">
    <citation type="submission" date="2015-10" db="EMBL/GenBank/DDBJ databases">
        <title>Genome analyses suggest a sexual origin of heterokaryosis in a supposedly ancient asexual fungus.</title>
        <authorList>
            <person name="Ropars J."/>
            <person name="Sedzielewska K."/>
            <person name="Noel J."/>
            <person name="Charron P."/>
            <person name="Farinelli L."/>
            <person name="Marton T."/>
            <person name="Kruger M."/>
            <person name="Pelin A."/>
            <person name="Brachmann A."/>
            <person name="Corradi N."/>
        </authorList>
    </citation>
    <scope>NUCLEOTIDE SEQUENCE [LARGE SCALE GENOMIC DNA]</scope>
    <source>
        <strain evidence="2 4">A4</strain>
    </source>
</reference>
<sequence length="324" mass="35459">MTYTSNPTVPDINELQNNMVQSIKNFSQICKLKVKDNSFIQNKINQISDQRVEFRKFAEESITHNLKMSTHADDLIVFAECCEDDGIDKDDLLELLRPLLSDSKLYRAKAKLLKNQLKRISISLKAIVGEIAKYDEEITEKRGNLPKKIDKADKLTDGAMSYAKGGCVVAGVGTIAAVVAAPFTAGASLAVVPVAEAVIGIGSLAILGGTATATVSTAVAGSSAIASGILNFQLKGVREEFSQYLQEMQTGLGNISVIISHCESHWEKQIEEIEDIIKKLERNEQRIIKPLTRSILAKARRTLASSEGYSFNMRQALNRDSILA</sequence>
<dbReference type="Proteomes" id="UP000234323">
    <property type="component" value="Unassembled WGS sequence"/>
</dbReference>
<dbReference type="AlphaFoldDB" id="A0A2I1GU77"/>
<dbReference type="EMBL" id="LLXH01000084">
    <property type="protein sequence ID" value="PKC73527.1"/>
    <property type="molecule type" value="Genomic_DNA"/>
</dbReference>
<reference evidence="1 3" key="2">
    <citation type="submission" date="2017-10" db="EMBL/GenBank/DDBJ databases">
        <title>Extensive intraspecific genome diversity in a model arbuscular mycorrhizal fungus.</title>
        <authorList>
            <person name="Chen E.C.H."/>
            <person name="Morin E."/>
            <person name="Baudet D."/>
            <person name="Noel J."/>
            <person name="Ndikumana S."/>
            <person name="Charron P."/>
            <person name="St-Onge C."/>
            <person name="Giorgi J."/>
            <person name="Grigoriev I.V."/>
            <person name="Roux C."/>
            <person name="Martin F.M."/>
            <person name="Corradi N."/>
        </authorList>
    </citation>
    <scope>NUCLEOTIDE SEQUENCE [LARGE SCALE GENOMIC DNA]</scope>
    <source>
        <strain evidence="1 3">A1</strain>
    </source>
</reference>
<evidence type="ECO:0000313" key="1">
    <source>
        <dbReference type="EMBL" id="PKC73527.1"/>
    </source>
</evidence>
<gene>
    <name evidence="1" type="ORF">RhiirA1_530333</name>
    <name evidence="2" type="ORF">RhiirA4_545793</name>
</gene>
<dbReference type="VEuPathDB" id="FungiDB:RhiirA1_530333"/>
<evidence type="ECO:0000313" key="3">
    <source>
        <dbReference type="Proteomes" id="UP000232688"/>
    </source>
</evidence>
<dbReference type="VEuPathDB" id="FungiDB:RhiirFUN_015691"/>
<keyword evidence="4" id="KW-1185">Reference proteome</keyword>
<evidence type="ECO:0000313" key="2">
    <source>
        <dbReference type="EMBL" id="PKY50203.1"/>
    </source>
</evidence>
<dbReference type="VEuPathDB" id="FungiDB:FUN_010342"/>
<proteinExistence type="predicted"/>
<dbReference type="Gene3D" id="1.20.1170.10">
    <property type="match status" value="1"/>
</dbReference>
<organism evidence="2 4">
    <name type="scientific">Rhizophagus irregularis</name>
    <dbReference type="NCBI Taxonomy" id="588596"/>
    <lineage>
        <taxon>Eukaryota</taxon>
        <taxon>Fungi</taxon>
        <taxon>Fungi incertae sedis</taxon>
        <taxon>Mucoromycota</taxon>
        <taxon>Glomeromycotina</taxon>
        <taxon>Glomeromycetes</taxon>
        <taxon>Glomerales</taxon>
        <taxon>Glomeraceae</taxon>
        <taxon>Rhizophagus</taxon>
    </lineage>
</organism>
<protein>
    <submittedName>
        <fullName evidence="2">Uncharacterized protein</fullName>
    </submittedName>
</protein>
<name>A0A2I1GU77_9GLOM</name>